<sequence length="285" mass="32462">MKATSLRKYTDGYDIYELNEPSTGSSFRLAPERGGILIGFASRGEEHLYLDKKTFLDPKANIRGGNPILFPISGQLAGGEYEWNGVRYPMANHGIARNRPWQVVKADDDGICLSLSSDEETRRSFPFDFELRFTYTLNRGILKIEQSYANRSSASMPMYAGSHPYFAANRKNLVYETDADRYYDYNDRLEKKYDGNPLDLGSLVESVVFLGAEKREITFSPLEGKRIRLTYGDEFKYVVLWSVAGQDFVCVEPWMARTDELNRKQELVYVPPGEALQTGLTIEAF</sequence>
<dbReference type="PANTHER" id="PTHR11122">
    <property type="entry name" value="APOSPORY-ASSOCIATED PROTEIN C-RELATED"/>
    <property type="match status" value="1"/>
</dbReference>
<gene>
    <name evidence="1" type="ORF">O9H85_27115</name>
</gene>
<dbReference type="InterPro" id="IPR014718">
    <property type="entry name" value="GH-type_carb-bd"/>
</dbReference>
<dbReference type="InterPro" id="IPR008183">
    <property type="entry name" value="Aldose_1/G6P_1-epimerase"/>
</dbReference>
<reference evidence="1 2" key="1">
    <citation type="submission" date="2022-12" db="EMBL/GenBank/DDBJ databases">
        <title>Draft genome sequence of Paenibacillus sp. dW9.</title>
        <authorList>
            <person name="Choi E.-W."/>
            <person name="Kim D.-U."/>
        </authorList>
    </citation>
    <scope>NUCLEOTIDE SEQUENCE [LARGE SCALE GENOMIC DNA]</scope>
    <source>
        <strain evidence="2">dW9</strain>
    </source>
</reference>
<comment type="caution">
    <text evidence="1">The sequence shown here is derived from an EMBL/GenBank/DDBJ whole genome shotgun (WGS) entry which is preliminary data.</text>
</comment>
<dbReference type="Proteomes" id="UP001527882">
    <property type="component" value="Unassembled WGS sequence"/>
</dbReference>
<evidence type="ECO:0000313" key="1">
    <source>
        <dbReference type="EMBL" id="MCZ8516006.1"/>
    </source>
</evidence>
<evidence type="ECO:0000313" key="2">
    <source>
        <dbReference type="Proteomes" id="UP001527882"/>
    </source>
</evidence>
<proteinExistence type="predicted"/>
<organism evidence="1 2">
    <name type="scientific">Paenibacillus gyeongsangnamensis</name>
    <dbReference type="NCBI Taxonomy" id="3388067"/>
    <lineage>
        <taxon>Bacteria</taxon>
        <taxon>Bacillati</taxon>
        <taxon>Bacillota</taxon>
        <taxon>Bacilli</taxon>
        <taxon>Bacillales</taxon>
        <taxon>Paenibacillaceae</taxon>
        <taxon>Paenibacillus</taxon>
    </lineage>
</organism>
<dbReference type="Gene3D" id="2.70.98.10">
    <property type="match status" value="1"/>
</dbReference>
<keyword evidence="2" id="KW-1185">Reference proteome</keyword>
<accession>A0ABT4QGZ3</accession>
<name>A0ABT4QGZ3_9BACL</name>
<dbReference type="InterPro" id="IPR011013">
    <property type="entry name" value="Gal_mutarotase_sf_dom"/>
</dbReference>
<dbReference type="SUPFAM" id="SSF74650">
    <property type="entry name" value="Galactose mutarotase-like"/>
    <property type="match status" value="1"/>
</dbReference>
<dbReference type="Pfam" id="PF01263">
    <property type="entry name" value="Aldose_epim"/>
    <property type="match status" value="1"/>
</dbReference>
<dbReference type="RefSeq" id="WP_269884533.1">
    <property type="nucleotide sequence ID" value="NZ_JAQAGZ010000020.1"/>
</dbReference>
<dbReference type="PANTHER" id="PTHR11122:SF13">
    <property type="entry name" value="GLUCOSE-6-PHOSPHATE 1-EPIMERASE"/>
    <property type="match status" value="1"/>
</dbReference>
<dbReference type="EMBL" id="JAQAGZ010000020">
    <property type="protein sequence ID" value="MCZ8516006.1"/>
    <property type="molecule type" value="Genomic_DNA"/>
</dbReference>
<protein>
    <submittedName>
        <fullName evidence="1">Aldose epimerase</fullName>
    </submittedName>
</protein>